<organism evidence="3 4">
    <name type="scientific">Myriangium duriaei CBS 260.36</name>
    <dbReference type="NCBI Taxonomy" id="1168546"/>
    <lineage>
        <taxon>Eukaryota</taxon>
        <taxon>Fungi</taxon>
        <taxon>Dikarya</taxon>
        <taxon>Ascomycota</taxon>
        <taxon>Pezizomycotina</taxon>
        <taxon>Dothideomycetes</taxon>
        <taxon>Dothideomycetidae</taxon>
        <taxon>Myriangiales</taxon>
        <taxon>Myriangiaceae</taxon>
        <taxon>Myriangium</taxon>
    </lineage>
</organism>
<reference evidence="3" key="1">
    <citation type="journal article" date="2020" name="Stud. Mycol.">
        <title>101 Dothideomycetes genomes: a test case for predicting lifestyles and emergence of pathogens.</title>
        <authorList>
            <person name="Haridas S."/>
            <person name="Albert R."/>
            <person name="Binder M."/>
            <person name="Bloem J."/>
            <person name="Labutti K."/>
            <person name="Salamov A."/>
            <person name="Andreopoulos B."/>
            <person name="Baker S."/>
            <person name="Barry K."/>
            <person name="Bills G."/>
            <person name="Bluhm B."/>
            <person name="Cannon C."/>
            <person name="Castanera R."/>
            <person name="Culley D."/>
            <person name="Daum C."/>
            <person name="Ezra D."/>
            <person name="Gonzalez J."/>
            <person name="Henrissat B."/>
            <person name="Kuo A."/>
            <person name="Liang C."/>
            <person name="Lipzen A."/>
            <person name="Lutzoni F."/>
            <person name="Magnuson J."/>
            <person name="Mondo S."/>
            <person name="Nolan M."/>
            <person name="Ohm R."/>
            <person name="Pangilinan J."/>
            <person name="Park H.-J."/>
            <person name="Ramirez L."/>
            <person name="Alfaro M."/>
            <person name="Sun H."/>
            <person name="Tritt A."/>
            <person name="Yoshinaga Y."/>
            <person name="Zwiers L.-H."/>
            <person name="Turgeon B."/>
            <person name="Goodwin S."/>
            <person name="Spatafora J."/>
            <person name="Crous P."/>
            <person name="Grigoriev I."/>
        </authorList>
    </citation>
    <scope>NUCLEOTIDE SEQUENCE</scope>
    <source>
        <strain evidence="3">CBS 260.36</strain>
    </source>
</reference>
<proteinExistence type="predicted"/>
<dbReference type="EMBL" id="ML996081">
    <property type="protein sequence ID" value="KAF2157424.1"/>
    <property type="molecule type" value="Genomic_DNA"/>
</dbReference>
<dbReference type="PANTHER" id="PTHR43138">
    <property type="entry name" value="ACETYLTRANSFERASE, GNAT FAMILY"/>
    <property type="match status" value="1"/>
</dbReference>
<evidence type="ECO:0000256" key="1">
    <source>
        <dbReference type="SAM" id="MobiDB-lite"/>
    </source>
</evidence>
<name>A0A9P4MPN4_9PEZI</name>
<dbReference type="PANTHER" id="PTHR43138:SF2">
    <property type="entry name" value="PROTEIN SPT10"/>
    <property type="match status" value="1"/>
</dbReference>
<dbReference type="InterPro" id="IPR000182">
    <property type="entry name" value="GNAT_dom"/>
</dbReference>
<feature type="region of interest" description="Disordered" evidence="1">
    <location>
        <begin position="1"/>
        <end position="24"/>
    </location>
</feature>
<keyword evidence="4" id="KW-1185">Reference proteome</keyword>
<feature type="domain" description="N-acetyltransferase" evidence="2">
    <location>
        <begin position="69"/>
        <end position="226"/>
    </location>
</feature>
<protein>
    <recommendedName>
        <fullName evidence="2">N-acetyltransferase domain-containing protein</fullName>
    </recommendedName>
</protein>
<dbReference type="Proteomes" id="UP000799439">
    <property type="component" value="Unassembled WGS sequence"/>
</dbReference>
<dbReference type="OrthoDB" id="10264707at2759"/>
<dbReference type="Gene3D" id="3.40.630.30">
    <property type="match status" value="1"/>
</dbReference>
<accession>A0A9P4MPN4</accession>
<dbReference type="InterPro" id="IPR052742">
    <property type="entry name" value="Mito_N-acetyltransferase"/>
</dbReference>
<dbReference type="InterPro" id="IPR016181">
    <property type="entry name" value="Acyl_CoA_acyltransferase"/>
</dbReference>
<evidence type="ECO:0000313" key="3">
    <source>
        <dbReference type="EMBL" id="KAF2157424.1"/>
    </source>
</evidence>
<sequence length="232" mass="25021">MPAMLEDPSAPPLQRVSGAAPYPTPTTPLPSSIVPIPITLRDSSPATLLPFSSPLSLPPALLAHLSAVFNGEIARGDTYPMIDAVPLDRFGPYWFGNFGAVMLAGKWEGLTAETEADWEAVVLGSFYIKPNYPGRSSHVANGGFLVTEAARGKGVGRKMGEAYVKWAPQLGYTYSIFNLVYETNIASMRIWDALGFERVGRVKGCGALKSHPGRLIDAIVFGRELKIDESKP</sequence>
<comment type="caution">
    <text evidence="3">The sequence shown here is derived from an EMBL/GenBank/DDBJ whole genome shotgun (WGS) entry which is preliminary data.</text>
</comment>
<dbReference type="PROSITE" id="PS51186">
    <property type="entry name" value="GNAT"/>
    <property type="match status" value="1"/>
</dbReference>
<evidence type="ECO:0000259" key="2">
    <source>
        <dbReference type="PROSITE" id="PS51186"/>
    </source>
</evidence>
<dbReference type="GO" id="GO:0005634">
    <property type="term" value="C:nucleus"/>
    <property type="evidence" value="ECO:0007669"/>
    <property type="project" value="TreeGrafter"/>
</dbReference>
<dbReference type="SUPFAM" id="SSF55729">
    <property type="entry name" value="Acyl-CoA N-acyltransferases (Nat)"/>
    <property type="match status" value="1"/>
</dbReference>
<dbReference type="Pfam" id="PF00583">
    <property type="entry name" value="Acetyltransf_1"/>
    <property type="match status" value="1"/>
</dbReference>
<dbReference type="AlphaFoldDB" id="A0A9P4MPN4"/>
<gene>
    <name evidence="3" type="ORF">K461DRAFT_250409</name>
</gene>
<evidence type="ECO:0000313" key="4">
    <source>
        <dbReference type="Proteomes" id="UP000799439"/>
    </source>
</evidence>
<dbReference type="GO" id="GO:0016747">
    <property type="term" value="F:acyltransferase activity, transferring groups other than amino-acyl groups"/>
    <property type="evidence" value="ECO:0007669"/>
    <property type="project" value="InterPro"/>
</dbReference>